<feature type="transmembrane region" description="Helical" evidence="6">
    <location>
        <begin position="214"/>
        <end position="238"/>
    </location>
</feature>
<dbReference type="PROSITE" id="PS50850">
    <property type="entry name" value="MFS"/>
    <property type="match status" value="1"/>
</dbReference>
<evidence type="ECO:0000313" key="8">
    <source>
        <dbReference type="EMBL" id="MDR6511621.1"/>
    </source>
</evidence>
<dbReference type="Gene3D" id="1.20.1250.20">
    <property type="entry name" value="MFS general substrate transporter like domains"/>
    <property type="match status" value="2"/>
</dbReference>
<proteinExistence type="predicted"/>
<dbReference type="InterPro" id="IPR036259">
    <property type="entry name" value="MFS_trans_sf"/>
</dbReference>
<organism evidence="8 9">
    <name type="scientific">Novosphingobium capsulatum</name>
    <dbReference type="NCBI Taxonomy" id="13688"/>
    <lineage>
        <taxon>Bacteria</taxon>
        <taxon>Pseudomonadati</taxon>
        <taxon>Pseudomonadota</taxon>
        <taxon>Alphaproteobacteria</taxon>
        <taxon>Sphingomonadales</taxon>
        <taxon>Sphingomonadaceae</taxon>
        <taxon>Novosphingobium</taxon>
    </lineage>
</organism>
<keyword evidence="5 6" id="KW-0472">Membrane</keyword>
<evidence type="ECO:0000256" key="2">
    <source>
        <dbReference type="ARBA" id="ARBA00022448"/>
    </source>
</evidence>
<feature type="transmembrane region" description="Helical" evidence="6">
    <location>
        <begin position="370"/>
        <end position="390"/>
    </location>
</feature>
<feature type="transmembrane region" description="Helical" evidence="6">
    <location>
        <begin position="19"/>
        <end position="40"/>
    </location>
</feature>
<dbReference type="EMBL" id="JAVDRD010000006">
    <property type="protein sequence ID" value="MDR6511621.1"/>
    <property type="molecule type" value="Genomic_DNA"/>
</dbReference>
<sequence length="401" mass="41461">MSTATDIDAPRQAGLPQGIVVVIASFLPILAIVALAPAVPRMMAHFAGVPGASLWVPLAVTAPGLMVALLSPAMGWLVDRHGRSRLLVVATAVYGLVGIAPVFIDGLPALFASRLLLGVCEAAILTVTNTLVGDYFDEGRRRFWLTVQSAAQPFFGVSLLVLSGMLSGVGWNTPFLVYACAIPIAVAMAFLLFEPAKRSQTLLAGAVAGFPTRHVLITSGVTLLASSIYYVYIVQVGLLFPGVGVTSPDTIGMLIGLANIGVFFGGLLFKPASSRLGTGWQIGIFFALMGAGLLGIGASASAAQLTAFCTVQQLGAGLCIPTLLLWTMRGLSDENRGRGMGFWSCAFFVGQFVSPALVSLVTVFSHGLPLTFVAIGAGSIALAIIVGMALSASARPAPARA</sequence>
<comment type="subcellular location">
    <subcellularLocation>
        <location evidence="1">Membrane</location>
        <topology evidence="1">Multi-pass membrane protein</topology>
    </subcellularLocation>
</comment>
<evidence type="ECO:0000256" key="5">
    <source>
        <dbReference type="ARBA" id="ARBA00023136"/>
    </source>
</evidence>
<protein>
    <submittedName>
        <fullName evidence="8">MFS family permease</fullName>
    </submittedName>
</protein>
<feature type="transmembrane region" description="Helical" evidence="6">
    <location>
        <begin position="52"/>
        <end position="74"/>
    </location>
</feature>
<evidence type="ECO:0000256" key="3">
    <source>
        <dbReference type="ARBA" id="ARBA00022692"/>
    </source>
</evidence>
<dbReference type="InterPro" id="IPR020846">
    <property type="entry name" value="MFS_dom"/>
</dbReference>
<dbReference type="Proteomes" id="UP001184150">
    <property type="component" value="Unassembled WGS sequence"/>
</dbReference>
<keyword evidence="3 6" id="KW-0812">Transmembrane</keyword>
<dbReference type="InterPro" id="IPR011701">
    <property type="entry name" value="MFS"/>
</dbReference>
<feature type="transmembrane region" description="Helical" evidence="6">
    <location>
        <begin position="86"/>
        <end position="104"/>
    </location>
</feature>
<dbReference type="CDD" id="cd17473">
    <property type="entry name" value="MFS_arabinose_efflux_permease_like"/>
    <property type="match status" value="1"/>
</dbReference>
<name>A0ABU1MMQ5_9SPHN</name>
<feature type="transmembrane region" description="Helical" evidence="6">
    <location>
        <begin position="144"/>
        <end position="169"/>
    </location>
</feature>
<comment type="caution">
    <text evidence="8">The sequence shown here is derived from an EMBL/GenBank/DDBJ whole genome shotgun (WGS) entry which is preliminary data.</text>
</comment>
<evidence type="ECO:0000313" key="9">
    <source>
        <dbReference type="Proteomes" id="UP001184150"/>
    </source>
</evidence>
<feature type="transmembrane region" description="Helical" evidence="6">
    <location>
        <begin position="110"/>
        <end position="132"/>
    </location>
</feature>
<keyword evidence="9" id="KW-1185">Reference proteome</keyword>
<dbReference type="RefSeq" id="WP_309805442.1">
    <property type="nucleotide sequence ID" value="NZ_JAVDRD010000006.1"/>
</dbReference>
<feature type="transmembrane region" description="Helical" evidence="6">
    <location>
        <begin position="340"/>
        <end position="364"/>
    </location>
</feature>
<dbReference type="Pfam" id="PF07690">
    <property type="entry name" value="MFS_1"/>
    <property type="match status" value="2"/>
</dbReference>
<dbReference type="PANTHER" id="PTHR42718:SF9">
    <property type="entry name" value="MAJOR FACILITATOR SUPERFAMILY MULTIDRUG TRANSPORTER MFSC"/>
    <property type="match status" value="1"/>
</dbReference>
<reference evidence="8 9" key="1">
    <citation type="submission" date="2023-07" db="EMBL/GenBank/DDBJ databases">
        <title>Sorghum-associated microbial communities from plants grown in Nebraska, USA.</title>
        <authorList>
            <person name="Schachtman D."/>
        </authorList>
    </citation>
    <scope>NUCLEOTIDE SEQUENCE [LARGE SCALE GENOMIC DNA]</scope>
    <source>
        <strain evidence="8 9">DS1027</strain>
    </source>
</reference>
<evidence type="ECO:0000259" key="7">
    <source>
        <dbReference type="PROSITE" id="PS50850"/>
    </source>
</evidence>
<dbReference type="SUPFAM" id="SSF103473">
    <property type="entry name" value="MFS general substrate transporter"/>
    <property type="match status" value="1"/>
</dbReference>
<dbReference type="PANTHER" id="PTHR42718">
    <property type="entry name" value="MAJOR FACILITATOR SUPERFAMILY MULTIDRUG TRANSPORTER MFSC"/>
    <property type="match status" value="1"/>
</dbReference>
<gene>
    <name evidence="8" type="ORF">J2792_002497</name>
</gene>
<evidence type="ECO:0000256" key="1">
    <source>
        <dbReference type="ARBA" id="ARBA00004141"/>
    </source>
</evidence>
<feature type="transmembrane region" description="Helical" evidence="6">
    <location>
        <begin position="305"/>
        <end position="328"/>
    </location>
</feature>
<accession>A0ABU1MMQ5</accession>
<feature type="transmembrane region" description="Helical" evidence="6">
    <location>
        <begin position="281"/>
        <end position="299"/>
    </location>
</feature>
<evidence type="ECO:0000256" key="4">
    <source>
        <dbReference type="ARBA" id="ARBA00022989"/>
    </source>
</evidence>
<feature type="transmembrane region" description="Helical" evidence="6">
    <location>
        <begin position="175"/>
        <end position="193"/>
    </location>
</feature>
<evidence type="ECO:0000256" key="6">
    <source>
        <dbReference type="SAM" id="Phobius"/>
    </source>
</evidence>
<feature type="domain" description="Major facilitator superfamily (MFS) profile" evidence="7">
    <location>
        <begin position="17"/>
        <end position="394"/>
    </location>
</feature>
<keyword evidence="4 6" id="KW-1133">Transmembrane helix</keyword>
<feature type="transmembrane region" description="Helical" evidence="6">
    <location>
        <begin position="250"/>
        <end position="269"/>
    </location>
</feature>
<keyword evidence="2" id="KW-0813">Transport</keyword>